<dbReference type="RefSeq" id="WP_254012221.1">
    <property type="nucleotide sequence ID" value="NZ_JAMZMM010000116.1"/>
</dbReference>
<evidence type="ECO:0000313" key="3">
    <source>
        <dbReference type="Proteomes" id="UP001204953"/>
    </source>
</evidence>
<dbReference type="NCBIfam" id="TIGR02595">
    <property type="entry name" value="PEP_CTERM"/>
    <property type="match status" value="1"/>
</dbReference>
<dbReference type="InterPro" id="IPR013424">
    <property type="entry name" value="Ice-binding_C"/>
</dbReference>
<accession>A0AAE3KMF5</accession>
<dbReference type="EMBL" id="JAMZMM010000116">
    <property type="protein sequence ID" value="MCP2729435.1"/>
    <property type="molecule type" value="Genomic_DNA"/>
</dbReference>
<protein>
    <submittedName>
        <fullName evidence="2">PEP-CTERM sorting domain-containing protein</fullName>
    </submittedName>
</protein>
<feature type="domain" description="Ice-binding protein C-terminal" evidence="1">
    <location>
        <begin position="122"/>
        <end position="141"/>
    </location>
</feature>
<comment type="caution">
    <text evidence="2">The sequence shown here is derived from an EMBL/GenBank/DDBJ whole genome shotgun (WGS) entry which is preliminary data.</text>
</comment>
<gene>
    <name evidence="2" type="ORF">NJ959_13330</name>
</gene>
<evidence type="ECO:0000313" key="2">
    <source>
        <dbReference type="EMBL" id="MCP2729435.1"/>
    </source>
</evidence>
<dbReference type="Proteomes" id="UP001204953">
    <property type="component" value="Unassembled WGS sequence"/>
</dbReference>
<dbReference type="AlphaFoldDB" id="A0AAE3KMF5"/>
<dbReference type="Pfam" id="PF07589">
    <property type="entry name" value="PEP-CTERM"/>
    <property type="match status" value="1"/>
</dbReference>
<reference evidence="2" key="1">
    <citation type="submission" date="2022-06" db="EMBL/GenBank/DDBJ databases">
        <title>New cyanobacteria of genus Symplocastrum in benthos of Lake Baikal.</title>
        <authorList>
            <person name="Sorokovikova E."/>
            <person name="Tikhonova I."/>
            <person name="Krasnopeev A."/>
            <person name="Evseev P."/>
            <person name="Gladkikh A."/>
            <person name="Belykh O."/>
        </authorList>
    </citation>
    <scope>NUCLEOTIDE SEQUENCE</scope>
    <source>
        <strain evidence="2">BBK-W-15</strain>
    </source>
</reference>
<evidence type="ECO:0000259" key="1">
    <source>
        <dbReference type="Pfam" id="PF07589"/>
    </source>
</evidence>
<sequence length="148" mass="15121">MNSNGDIGSASNVPDGNAYLGFNSDSSQGLVEFTFASDILRVGGLVTAANYGGAPANNIISLSAFDALNNLLETVTISGVNVSNWGSNFLGLENSGGIRKITISGDYTVLDKLTFEAAATQPVPEPASVLGLLTLGALGLGKGVKRKQ</sequence>
<name>A0AAE3KMF5_9CYAN</name>
<keyword evidence="3" id="KW-1185">Reference proteome</keyword>
<organism evidence="2 3">
    <name type="scientific">Limnofasciculus baicalensis BBK-W-15</name>
    <dbReference type="NCBI Taxonomy" id="2699891"/>
    <lineage>
        <taxon>Bacteria</taxon>
        <taxon>Bacillati</taxon>
        <taxon>Cyanobacteriota</taxon>
        <taxon>Cyanophyceae</taxon>
        <taxon>Coleofasciculales</taxon>
        <taxon>Coleofasciculaceae</taxon>
        <taxon>Limnofasciculus</taxon>
        <taxon>Limnofasciculus baicalensis</taxon>
    </lineage>
</organism>
<proteinExistence type="predicted"/>